<reference evidence="1" key="1">
    <citation type="submission" date="2023-03" db="EMBL/GenBank/DDBJ databases">
        <title>Massive genome expansion in bonnet fungi (Mycena s.s.) driven by repeated elements and novel gene families across ecological guilds.</title>
        <authorList>
            <consortium name="Lawrence Berkeley National Laboratory"/>
            <person name="Harder C.B."/>
            <person name="Miyauchi S."/>
            <person name="Viragh M."/>
            <person name="Kuo A."/>
            <person name="Thoen E."/>
            <person name="Andreopoulos B."/>
            <person name="Lu D."/>
            <person name="Skrede I."/>
            <person name="Drula E."/>
            <person name="Henrissat B."/>
            <person name="Morin E."/>
            <person name="Kohler A."/>
            <person name="Barry K."/>
            <person name="LaButti K."/>
            <person name="Morin E."/>
            <person name="Salamov A."/>
            <person name="Lipzen A."/>
            <person name="Mereny Z."/>
            <person name="Hegedus B."/>
            <person name="Baldrian P."/>
            <person name="Stursova M."/>
            <person name="Weitz H."/>
            <person name="Taylor A."/>
            <person name="Grigoriev I.V."/>
            <person name="Nagy L.G."/>
            <person name="Martin F."/>
            <person name="Kauserud H."/>
        </authorList>
    </citation>
    <scope>NUCLEOTIDE SEQUENCE</scope>
    <source>
        <strain evidence="1">CBHHK188m</strain>
    </source>
</reference>
<dbReference type="EMBL" id="JARJLG010000163">
    <property type="protein sequence ID" value="KAJ7734169.1"/>
    <property type="molecule type" value="Genomic_DNA"/>
</dbReference>
<dbReference type="Proteomes" id="UP001215280">
    <property type="component" value="Unassembled WGS sequence"/>
</dbReference>
<evidence type="ECO:0000313" key="1">
    <source>
        <dbReference type="EMBL" id="KAJ7734169.1"/>
    </source>
</evidence>
<feature type="non-terminal residue" evidence="1">
    <location>
        <position position="286"/>
    </location>
</feature>
<proteinExistence type="predicted"/>
<evidence type="ECO:0000313" key="2">
    <source>
        <dbReference type="Proteomes" id="UP001215280"/>
    </source>
</evidence>
<dbReference type="AlphaFoldDB" id="A0AAD7MV88"/>
<gene>
    <name evidence="1" type="ORF">DFH07DRAFT_754449</name>
</gene>
<dbReference type="Gene3D" id="3.60.130.30">
    <property type="match status" value="1"/>
</dbReference>
<keyword evidence="2" id="KW-1185">Reference proteome</keyword>
<organism evidence="1 2">
    <name type="scientific">Mycena maculata</name>
    <dbReference type="NCBI Taxonomy" id="230809"/>
    <lineage>
        <taxon>Eukaryota</taxon>
        <taxon>Fungi</taxon>
        <taxon>Dikarya</taxon>
        <taxon>Basidiomycota</taxon>
        <taxon>Agaricomycotina</taxon>
        <taxon>Agaricomycetes</taxon>
        <taxon>Agaricomycetidae</taxon>
        <taxon>Agaricales</taxon>
        <taxon>Marasmiineae</taxon>
        <taxon>Mycenaceae</taxon>
        <taxon>Mycena</taxon>
    </lineage>
</organism>
<name>A0AAD7MV88_9AGAR</name>
<protein>
    <submittedName>
        <fullName evidence="1">Uncharacterized protein</fullName>
    </submittedName>
</protein>
<comment type="caution">
    <text evidence="1">The sequence shown here is derived from an EMBL/GenBank/DDBJ whole genome shotgun (WGS) entry which is preliminary data.</text>
</comment>
<sequence length="286" mass="32158">PAPLVDEDNTIFAVLAGHPRDPKWQEDVVDPTTKLMEETAQAIYGQPFYGDQKAPRRGPHHAETVGGSMGGGQEYPMNCFQTVFRALLLAQVLATKPFQRLAGFINGMLKSFGLNLHQYYATTMQKLQEYDDGLRFPFDLATSVFAATTFNFGPRTVTLPHLDFANLAWGWCSIVALGNFNPDKGGHLILWDLRLVIRFPPGSCILIPSAILRHSNVSIQQGENRFSFTQFTAAGLFRFVKNGFRTEKTANATERSAAEKAERAEQRHLHFAKGVRMYKQWDRAFE</sequence>
<accession>A0AAD7MV88</accession>